<dbReference type="InterPro" id="IPR050859">
    <property type="entry name" value="Class-I_PLP-dep_aminotransf"/>
</dbReference>
<evidence type="ECO:0000259" key="5">
    <source>
        <dbReference type="Pfam" id="PF00155"/>
    </source>
</evidence>
<evidence type="ECO:0000256" key="2">
    <source>
        <dbReference type="ARBA" id="ARBA00022576"/>
    </source>
</evidence>
<dbReference type="SUPFAM" id="SSF53383">
    <property type="entry name" value="PLP-dependent transferases"/>
    <property type="match status" value="1"/>
</dbReference>
<gene>
    <name evidence="6" type="ORF">QTH91_21495</name>
</gene>
<dbReference type="EMBL" id="JASZYV010000005">
    <property type="protein sequence ID" value="MDM0047081.1"/>
    <property type="molecule type" value="Genomic_DNA"/>
</dbReference>
<dbReference type="Gene3D" id="3.40.640.10">
    <property type="entry name" value="Type I PLP-dependent aspartate aminotransferase-like (Major domain)"/>
    <property type="match status" value="1"/>
</dbReference>
<evidence type="ECO:0000256" key="4">
    <source>
        <dbReference type="ARBA" id="ARBA00022898"/>
    </source>
</evidence>
<keyword evidence="2 6" id="KW-0032">Aminotransferase</keyword>
<evidence type="ECO:0000313" key="6">
    <source>
        <dbReference type="EMBL" id="MDM0047081.1"/>
    </source>
</evidence>
<accession>A0ABT7NGM0</accession>
<evidence type="ECO:0000256" key="1">
    <source>
        <dbReference type="ARBA" id="ARBA00001933"/>
    </source>
</evidence>
<dbReference type="Pfam" id="PF00155">
    <property type="entry name" value="Aminotran_1_2"/>
    <property type="match status" value="1"/>
</dbReference>
<dbReference type="CDD" id="cd00609">
    <property type="entry name" value="AAT_like"/>
    <property type="match status" value="1"/>
</dbReference>
<evidence type="ECO:0000256" key="3">
    <source>
        <dbReference type="ARBA" id="ARBA00022679"/>
    </source>
</evidence>
<proteinExistence type="predicted"/>
<dbReference type="InterPro" id="IPR004839">
    <property type="entry name" value="Aminotransferase_I/II_large"/>
</dbReference>
<sequence length="407" mass="44011">MKWKLAARSEKMNPSVLREILKVAERPGIISLAGGLPSPRTFPISAFAQACAQVLDVNGEAALQYAASEGYGPLREAVAHMLPWDVDPAQVLITTGSQQGLDLVAKVLLDPGSKVLVETPTYLGALQAFSPMEPDPVSVASDAEGVLPDDLRAKAAGSDARFIYLLPNFQNPTGRTMSEARRAAVVDAARQVGLPIVEDNPYGELWFDQPPPLPLTARHPQGCIYLGSFSKVLAPGLRLGFLVAPKSVFPKLLQAKQAADLHSPIFNQRMVHAVMQDGFLDRHVPTIRALYKHQRDVMVDALQQEMKGMDVEFNKPDGGMFLWLRLPQGIDTVALLPKAVERGVAFVPGAPFYADGGDPRTLRLSFVTASEEQIRQAIAALADAIREQLAHIAAARTEQLLADAPAP</sequence>
<dbReference type="InterPro" id="IPR015422">
    <property type="entry name" value="PyrdxlP-dep_Trfase_small"/>
</dbReference>
<name>A0ABT7NGM0_9BURK</name>
<organism evidence="6 7">
    <name type="scientific">Variovorax dokdonensis</name>
    <dbReference type="NCBI Taxonomy" id="344883"/>
    <lineage>
        <taxon>Bacteria</taxon>
        <taxon>Pseudomonadati</taxon>
        <taxon>Pseudomonadota</taxon>
        <taxon>Betaproteobacteria</taxon>
        <taxon>Burkholderiales</taxon>
        <taxon>Comamonadaceae</taxon>
        <taxon>Variovorax</taxon>
    </lineage>
</organism>
<keyword evidence="4" id="KW-0663">Pyridoxal phosphate</keyword>
<dbReference type="PANTHER" id="PTHR42790">
    <property type="entry name" value="AMINOTRANSFERASE"/>
    <property type="match status" value="1"/>
</dbReference>
<dbReference type="RefSeq" id="WP_286662185.1">
    <property type="nucleotide sequence ID" value="NZ_JASZYV010000005.1"/>
</dbReference>
<dbReference type="InterPro" id="IPR015424">
    <property type="entry name" value="PyrdxlP-dep_Trfase"/>
</dbReference>
<dbReference type="Proteomes" id="UP001174908">
    <property type="component" value="Unassembled WGS sequence"/>
</dbReference>
<reference evidence="6" key="1">
    <citation type="submission" date="2023-06" db="EMBL/GenBank/DDBJ databases">
        <authorList>
            <person name="Jiang Y."/>
            <person name="Liu Q."/>
        </authorList>
    </citation>
    <scope>NUCLEOTIDE SEQUENCE</scope>
    <source>
        <strain evidence="6">CGMCC 1.12089</strain>
    </source>
</reference>
<keyword evidence="3" id="KW-0808">Transferase</keyword>
<feature type="domain" description="Aminotransferase class I/classII large" evidence="5">
    <location>
        <begin position="46"/>
        <end position="381"/>
    </location>
</feature>
<dbReference type="Gene3D" id="3.90.1150.10">
    <property type="entry name" value="Aspartate Aminotransferase, domain 1"/>
    <property type="match status" value="1"/>
</dbReference>
<comment type="cofactor">
    <cofactor evidence="1">
        <name>pyridoxal 5'-phosphate</name>
        <dbReference type="ChEBI" id="CHEBI:597326"/>
    </cofactor>
</comment>
<keyword evidence="7" id="KW-1185">Reference proteome</keyword>
<protein>
    <submittedName>
        <fullName evidence="6">PLP-dependent aminotransferase family protein</fullName>
    </submittedName>
</protein>
<evidence type="ECO:0000313" key="7">
    <source>
        <dbReference type="Proteomes" id="UP001174908"/>
    </source>
</evidence>
<comment type="caution">
    <text evidence="6">The sequence shown here is derived from an EMBL/GenBank/DDBJ whole genome shotgun (WGS) entry which is preliminary data.</text>
</comment>
<dbReference type="InterPro" id="IPR015421">
    <property type="entry name" value="PyrdxlP-dep_Trfase_major"/>
</dbReference>
<dbReference type="PANTHER" id="PTHR42790:SF19">
    <property type="entry name" value="KYNURENINE_ALPHA-AMINOADIPATE AMINOTRANSFERASE, MITOCHONDRIAL"/>
    <property type="match status" value="1"/>
</dbReference>
<dbReference type="GO" id="GO:0008483">
    <property type="term" value="F:transaminase activity"/>
    <property type="evidence" value="ECO:0007669"/>
    <property type="project" value="UniProtKB-KW"/>
</dbReference>